<evidence type="ECO:0000313" key="3">
    <source>
        <dbReference type="EMBL" id="SJX62491.1"/>
    </source>
</evidence>
<dbReference type="InterPro" id="IPR054416">
    <property type="entry name" value="GST_UstS-like_C"/>
</dbReference>
<evidence type="ECO:0000313" key="4">
    <source>
        <dbReference type="Proteomes" id="UP000239563"/>
    </source>
</evidence>
<name>A0A2N8UCF0_9BASI</name>
<accession>A0A2N8UCF0</accession>
<proteinExistence type="predicted"/>
<gene>
    <name evidence="3" type="ORF">SRS1_13339</name>
</gene>
<dbReference type="Gene3D" id="1.20.1050.10">
    <property type="match status" value="1"/>
</dbReference>
<evidence type="ECO:0000259" key="1">
    <source>
        <dbReference type="Pfam" id="PF13409"/>
    </source>
</evidence>
<feature type="domain" description="GST N-terminal" evidence="1">
    <location>
        <begin position="22"/>
        <end position="92"/>
    </location>
</feature>
<dbReference type="InterPro" id="IPR004045">
    <property type="entry name" value="Glutathione_S-Trfase_N"/>
</dbReference>
<dbReference type="SUPFAM" id="SSF52833">
    <property type="entry name" value="Thioredoxin-like"/>
    <property type="match status" value="1"/>
</dbReference>
<dbReference type="InterPro" id="IPR036249">
    <property type="entry name" value="Thioredoxin-like_sf"/>
</dbReference>
<feature type="domain" description="Glutathione S-transferase UstS-like C-terminal" evidence="2">
    <location>
        <begin position="130"/>
        <end position="244"/>
    </location>
</feature>
<reference evidence="3 4" key="1">
    <citation type="submission" date="2017-02" db="EMBL/GenBank/DDBJ databases">
        <authorList>
            <person name="Peterson S.W."/>
        </authorList>
    </citation>
    <scope>NUCLEOTIDE SEQUENCE [LARGE SCALE GENOMIC DNA]</scope>
    <source>
        <strain evidence="3 4">SRS1_H2-8</strain>
    </source>
</reference>
<evidence type="ECO:0000259" key="2">
    <source>
        <dbReference type="Pfam" id="PF22041"/>
    </source>
</evidence>
<dbReference type="AlphaFoldDB" id="A0A2N8UCF0"/>
<dbReference type="EMBL" id="LT795058">
    <property type="protein sequence ID" value="SJX62491.1"/>
    <property type="molecule type" value="Genomic_DNA"/>
</dbReference>
<sequence>MTTAYPQIEFYDISCTVTSEPWSPFTARTYLALRLLEIPFQRHMLPMARINATLTEAGVVRTRKGRHTLPAITLNTSEWVTDSADIAETLQKLYLDQGGELSHSLFPDAASKELAGKADEAFSTALDAGQRWRSIVPSVYYILEPESQAFFLESRTVSWKKSPLDILDTDAKSNAERDGGVDHVYAKAMQPFVELYASKDKQGTWLGGERPIYADLISLALLQWFKCANTEAFHKGLEINGGALQKAWLAGQALFQES</sequence>
<organism evidence="3 4">
    <name type="scientific">Sporisorium reilianum f. sp. reilianum</name>
    <dbReference type="NCBI Taxonomy" id="72559"/>
    <lineage>
        <taxon>Eukaryota</taxon>
        <taxon>Fungi</taxon>
        <taxon>Dikarya</taxon>
        <taxon>Basidiomycota</taxon>
        <taxon>Ustilaginomycotina</taxon>
        <taxon>Ustilaginomycetes</taxon>
        <taxon>Ustilaginales</taxon>
        <taxon>Ustilaginaceae</taxon>
        <taxon>Sporisorium</taxon>
    </lineage>
</organism>
<dbReference type="Pfam" id="PF13409">
    <property type="entry name" value="GST_N_2"/>
    <property type="match status" value="1"/>
</dbReference>
<protein>
    <submittedName>
        <fullName evidence="3">Uncharacterized protein</fullName>
    </submittedName>
</protein>
<dbReference type="Gene3D" id="3.40.30.10">
    <property type="entry name" value="Glutaredoxin"/>
    <property type="match status" value="1"/>
</dbReference>
<dbReference type="Pfam" id="PF22041">
    <property type="entry name" value="GST_C_7"/>
    <property type="match status" value="1"/>
</dbReference>
<dbReference type="Proteomes" id="UP000239563">
    <property type="component" value="Chromosome V"/>
</dbReference>